<dbReference type="EMBL" id="CAJSLV010000067">
    <property type="protein sequence ID" value="CAG6395892.1"/>
    <property type="molecule type" value="Genomic_DNA"/>
</dbReference>
<dbReference type="EC" id="3.2.1.28" evidence="6"/>
<dbReference type="GO" id="GO:0004555">
    <property type="term" value="F:alpha,alpha-trehalase activity"/>
    <property type="evidence" value="ECO:0007669"/>
    <property type="project" value="UniProtKB-EC"/>
</dbReference>
<evidence type="ECO:0000259" key="5">
    <source>
        <dbReference type="Pfam" id="PF22422"/>
    </source>
</evidence>
<dbReference type="Gene3D" id="1.50.10.10">
    <property type="match status" value="1"/>
</dbReference>
<evidence type="ECO:0000256" key="3">
    <source>
        <dbReference type="ARBA" id="ARBA00023295"/>
    </source>
</evidence>
<dbReference type="GO" id="GO:0006487">
    <property type="term" value="P:protein N-linked glycosylation"/>
    <property type="evidence" value="ECO:0007669"/>
    <property type="project" value="TreeGrafter"/>
</dbReference>
<keyword evidence="7" id="KW-1185">Reference proteome</keyword>
<protein>
    <submittedName>
        <fullName evidence="6">Trehalase</fullName>
        <ecNumber evidence="6">3.2.1.28</ecNumber>
    </submittedName>
</protein>
<reference evidence="6" key="1">
    <citation type="submission" date="2021-05" db="EMBL/GenBank/DDBJ databases">
        <authorList>
            <person name="Arsene-Ploetze F."/>
        </authorList>
    </citation>
    <scope>NUCLEOTIDE SEQUENCE</scope>
    <source>
        <strain evidence="6">DSM 42138</strain>
    </source>
</reference>
<proteinExistence type="inferred from homology"/>
<feature type="domain" description="Mannosylglycerate hydrolase MGH1-like glycoside hydrolase" evidence="5">
    <location>
        <begin position="269"/>
        <end position="573"/>
    </location>
</feature>
<dbReference type="GO" id="GO:0004573">
    <property type="term" value="F:Glc3Man9GlcNAc2 oligosaccharide glucosidase activity"/>
    <property type="evidence" value="ECO:0007669"/>
    <property type="project" value="InterPro"/>
</dbReference>
<accession>A0A9W4DUS3</accession>
<keyword evidence="3 6" id="KW-0326">Glycosidase</keyword>
<evidence type="ECO:0000256" key="4">
    <source>
        <dbReference type="SAM" id="MobiDB-lite"/>
    </source>
</evidence>
<evidence type="ECO:0000313" key="7">
    <source>
        <dbReference type="Proteomes" id="UP001152519"/>
    </source>
</evidence>
<dbReference type="Proteomes" id="UP001152519">
    <property type="component" value="Unassembled WGS sequence"/>
</dbReference>
<dbReference type="PANTHER" id="PTHR10412:SF11">
    <property type="entry name" value="MANNOSYL-OLIGOSACCHARIDE GLUCOSIDASE"/>
    <property type="match status" value="1"/>
</dbReference>
<evidence type="ECO:0000256" key="2">
    <source>
        <dbReference type="ARBA" id="ARBA00022801"/>
    </source>
</evidence>
<keyword evidence="2 6" id="KW-0378">Hydrolase</keyword>
<evidence type="ECO:0000256" key="1">
    <source>
        <dbReference type="ARBA" id="ARBA00010833"/>
    </source>
</evidence>
<comment type="caution">
    <text evidence="6">The sequence shown here is derived from an EMBL/GenBank/DDBJ whole genome shotgun (WGS) entry which is preliminary data.</text>
</comment>
<dbReference type="PANTHER" id="PTHR10412">
    <property type="entry name" value="MANNOSYL-OLIGOSACCHARIDE GLUCOSIDASE"/>
    <property type="match status" value="1"/>
</dbReference>
<feature type="region of interest" description="Disordered" evidence="4">
    <location>
        <begin position="585"/>
        <end position="608"/>
    </location>
</feature>
<comment type="similarity">
    <text evidence="1">Belongs to the glycosyl hydrolase 63 family.</text>
</comment>
<dbReference type="InterPro" id="IPR012341">
    <property type="entry name" value="6hp_glycosidase-like_sf"/>
</dbReference>
<evidence type="ECO:0000313" key="6">
    <source>
        <dbReference type="EMBL" id="CAG6395892.1"/>
    </source>
</evidence>
<dbReference type="InterPro" id="IPR008928">
    <property type="entry name" value="6-hairpin_glycosidase_sf"/>
</dbReference>
<dbReference type="InterPro" id="IPR054491">
    <property type="entry name" value="MGH1-like_GH"/>
</dbReference>
<dbReference type="Pfam" id="PF22422">
    <property type="entry name" value="MGH1-like_GH"/>
    <property type="match status" value="1"/>
</dbReference>
<sequence>MTEAPHQKRIEFPQMTVTPDSHAFAIQEIPFSRQGSWFNISSVTAQHARAQDLHLISHQNGMHAVLRFVPLHPSSGSRAETVWRATPTMLTWEADPGRISMVYESADTVRLRGERLDLAITPADQELTSFTGTYLYRDPVDGSYQFTSYETGRRYRVTLLDGTIATAVGLEGLAGADRRLVLSGPQGWEAVIEEIDSARQPYAPRGDFDAAALSHAEAFRDFAGAVAPLPSRQAPAAELAAYVLWSATVRPAGFLRRPAVLMSKHWMDKVWSWDHCFNALALAQGLPDLAWDQFQIPFDHQDETGALPDSVTHSEILFNFVKPPIHGWALRRLRERLPRQPESDELRETYRRLGRWTDFWLRARTAPGLGLPHYQHGNDSGWDNATTFDGRRVLITADLAAFLVLQLAELAELAKDLGDAGAADRHLGTADAVQQALLEELWSDGRFRSRSPHSGDWSTSRSLLDLMPIVLGERLPREVADRLAERIAEHLTRHGLATEHTDSPHYQPDGYWRGPIWAPATVLIEDGLRRAGHTGLADDISRRFRHLCETSGFAENFDALTGEGLRDRAYTWTASSYLLLADEHHRRTSDEPGDPPASADRGRGGAHR</sequence>
<name>A0A9W4DUS3_9ACTN</name>
<dbReference type="AlphaFoldDB" id="A0A9W4DUS3"/>
<organism evidence="6 7">
    <name type="scientific">Actinacidiphila cocklensis</name>
    <dbReference type="NCBI Taxonomy" id="887465"/>
    <lineage>
        <taxon>Bacteria</taxon>
        <taxon>Bacillati</taxon>
        <taxon>Actinomycetota</taxon>
        <taxon>Actinomycetes</taxon>
        <taxon>Kitasatosporales</taxon>
        <taxon>Streptomycetaceae</taxon>
        <taxon>Actinacidiphila</taxon>
    </lineage>
</organism>
<dbReference type="InterPro" id="IPR004888">
    <property type="entry name" value="Glycoside_hydrolase_63"/>
</dbReference>
<dbReference type="GO" id="GO:0009311">
    <property type="term" value="P:oligosaccharide metabolic process"/>
    <property type="evidence" value="ECO:0007669"/>
    <property type="project" value="InterPro"/>
</dbReference>
<dbReference type="SUPFAM" id="SSF48208">
    <property type="entry name" value="Six-hairpin glycosidases"/>
    <property type="match status" value="1"/>
</dbReference>
<gene>
    <name evidence="6" type="ORF">SCOCK_370043</name>
</gene>